<dbReference type="AlphaFoldDB" id="A0A0B4XA85"/>
<dbReference type="Gene3D" id="3.30.565.10">
    <property type="entry name" value="Histidine kinase-like ATPase, C-terminal domain"/>
    <property type="match status" value="1"/>
</dbReference>
<dbReference type="PROSITE" id="PS50110">
    <property type="entry name" value="RESPONSE_REGULATORY"/>
    <property type="match status" value="1"/>
</dbReference>
<dbReference type="InterPro" id="IPR036890">
    <property type="entry name" value="HATPase_C_sf"/>
</dbReference>
<organism evidence="14 15">
    <name type="scientific">Rhizobium gallicum bv. gallicum R602sp</name>
    <dbReference type="NCBI Taxonomy" id="1041138"/>
    <lineage>
        <taxon>Bacteria</taxon>
        <taxon>Pseudomonadati</taxon>
        <taxon>Pseudomonadota</taxon>
        <taxon>Alphaproteobacteria</taxon>
        <taxon>Hyphomicrobiales</taxon>
        <taxon>Rhizobiaceae</taxon>
        <taxon>Rhizobium/Agrobacterium group</taxon>
        <taxon>Rhizobium</taxon>
    </lineage>
</organism>
<dbReference type="Gene3D" id="3.30.450.20">
    <property type="entry name" value="PAS domain"/>
    <property type="match status" value="3"/>
</dbReference>
<dbReference type="Pfam" id="PF13426">
    <property type="entry name" value="PAS_9"/>
    <property type="match status" value="1"/>
</dbReference>
<dbReference type="Pfam" id="PF00989">
    <property type="entry name" value="PAS"/>
    <property type="match status" value="1"/>
</dbReference>
<dbReference type="Pfam" id="PF02518">
    <property type="entry name" value="HATPase_c"/>
    <property type="match status" value="1"/>
</dbReference>
<proteinExistence type="predicted"/>
<dbReference type="SUPFAM" id="SSF55874">
    <property type="entry name" value="ATPase domain of HSP90 chaperone/DNA topoisomerase II/histidine kinase"/>
    <property type="match status" value="1"/>
</dbReference>
<dbReference type="SMART" id="SM00448">
    <property type="entry name" value="REC"/>
    <property type="match status" value="1"/>
</dbReference>
<dbReference type="Proteomes" id="UP000031368">
    <property type="component" value="Plasmid pRgalR602b"/>
</dbReference>
<dbReference type="CDD" id="cd00082">
    <property type="entry name" value="HisKA"/>
    <property type="match status" value="1"/>
</dbReference>
<feature type="domain" description="Response regulatory" evidence="11">
    <location>
        <begin position="681"/>
        <end position="797"/>
    </location>
</feature>
<keyword evidence="14" id="KW-0614">Plasmid</keyword>
<keyword evidence="6 14" id="KW-0418">Kinase</keyword>
<feature type="domain" description="PAS" evidence="12">
    <location>
        <begin position="301"/>
        <end position="348"/>
    </location>
</feature>
<dbReference type="InterPro" id="IPR001789">
    <property type="entry name" value="Sig_transdc_resp-reg_receiver"/>
</dbReference>
<keyword evidence="7" id="KW-0067">ATP-binding</keyword>
<dbReference type="PRINTS" id="PR00344">
    <property type="entry name" value="BCTRLSENSOR"/>
</dbReference>
<dbReference type="PROSITE" id="PS50109">
    <property type="entry name" value="HIS_KIN"/>
    <property type="match status" value="1"/>
</dbReference>
<dbReference type="EC" id="2.7.13.3" evidence="2"/>
<name>A0A0B4XA85_9HYPH</name>
<geneLocation type="plasmid" evidence="14 15">
    <name>pRgalR602b</name>
</geneLocation>
<dbReference type="EMBL" id="CP006879">
    <property type="protein sequence ID" value="AJD44011.1"/>
    <property type="molecule type" value="Genomic_DNA"/>
</dbReference>
<dbReference type="InterPro" id="IPR004358">
    <property type="entry name" value="Sig_transdc_His_kin-like_C"/>
</dbReference>
<dbReference type="InterPro" id="IPR036097">
    <property type="entry name" value="HisK_dim/P_sf"/>
</dbReference>
<dbReference type="SMART" id="SM00387">
    <property type="entry name" value="HATPase_c"/>
    <property type="match status" value="1"/>
</dbReference>
<evidence type="ECO:0000256" key="3">
    <source>
        <dbReference type="ARBA" id="ARBA00022553"/>
    </source>
</evidence>
<dbReference type="SMART" id="SM00086">
    <property type="entry name" value="PAC"/>
    <property type="match status" value="3"/>
</dbReference>
<evidence type="ECO:0000256" key="4">
    <source>
        <dbReference type="ARBA" id="ARBA00022679"/>
    </source>
</evidence>
<feature type="domain" description="PAS" evidence="12">
    <location>
        <begin position="52"/>
        <end position="114"/>
    </location>
</feature>
<evidence type="ECO:0000259" key="11">
    <source>
        <dbReference type="PROSITE" id="PS50110"/>
    </source>
</evidence>
<dbReference type="InterPro" id="IPR000014">
    <property type="entry name" value="PAS"/>
</dbReference>
<feature type="domain" description="PAC" evidence="13">
    <location>
        <begin position="372"/>
        <end position="424"/>
    </location>
</feature>
<dbReference type="PROSITE" id="PS50112">
    <property type="entry name" value="PAS"/>
    <property type="match status" value="3"/>
</dbReference>
<dbReference type="InterPro" id="IPR013767">
    <property type="entry name" value="PAS_fold"/>
</dbReference>
<dbReference type="InterPro" id="IPR005467">
    <property type="entry name" value="His_kinase_dom"/>
</dbReference>
<dbReference type="NCBIfam" id="TIGR00229">
    <property type="entry name" value="sensory_box"/>
    <property type="match status" value="3"/>
</dbReference>
<dbReference type="PANTHER" id="PTHR43065">
    <property type="entry name" value="SENSOR HISTIDINE KINASE"/>
    <property type="match status" value="1"/>
</dbReference>
<evidence type="ECO:0000256" key="8">
    <source>
        <dbReference type="ARBA" id="ARBA00023012"/>
    </source>
</evidence>
<evidence type="ECO:0000313" key="15">
    <source>
        <dbReference type="Proteomes" id="UP000031368"/>
    </source>
</evidence>
<evidence type="ECO:0000259" key="10">
    <source>
        <dbReference type="PROSITE" id="PS50109"/>
    </source>
</evidence>
<evidence type="ECO:0000259" key="12">
    <source>
        <dbReference type="PROSITE" id="PS50112"/>
    </source>
</evidence>
<feature type="modified residue" description="4-aspartylphosphate" evidence="9">
    <location>
        <position position="731"/>
    </location>
</feature>
<keyword evidence="15" id="KW-1185">Reference proteome</keyword>
<sequence>MMRRADGETGDGRHLAQALPVGRGTGSSWFSVIAMIQPTTMTNDPFKAPRQSESDCVQLFDSHPQAMWVYNVETLQFLMVNDAAVALYGYSRQDFSKMTIRDIRPPEDVPALLESATQGPRGIEESGVWRHRLKDGRIIFAEISSHAFEFEGRNARLIMAQDVTERLAAEQKTRESEELFRAVSSVTTDVIWDWNVITGNLWWSEGLKTVFGHSPEESRRNLEFWKMRVHPDDLERVLGSTQEAMDSKEQNWEDQYRFFRGDGSIAHVEDSAYIIYDRQRKPVRCVGGMTDVSARKEAEDKLAQQAALLDMARDAIIVHDIDQRILFWNKGAERIYGWTAEEAVGQSLGQLLYCDELDLLTYVAAVVATGDWSGEIAQKRKDGSRIAVEVRCSLMRDGDGSPRSILSINSDITRRLAVEEQLRQAQKLEAVGQLTGGVAHDFNNLLTVILGNAEVLAERLSEDESLRRLAEMTSAAAQKGADLIHRLLAFARRQALEPQAVDLNLLLKDIDGLLRRALSENIEVEFIQSAGLWNALVDPSQLETAILNLCINARDAMPLGGRLMIETRNISIGKDDVDWNADISPGQYVIMAISDTGIGMESHVLTRAFEPFFTTKEVGKGSGLGLSMVFGFAKQSNGHVKIYSKPGQGTTVKMYLPKAIQAKKEVRSYANHAILPKGSEKILLVEDDELVLSYVAAQLENLGYQIISARNGQEGLHALREIADIDLLFTDVIMPGSLNGCQLAEEARKIQPNIPILLTSGYAENAIVHQGRLDLGVDFLTKPYRPRDLAAKVRLILDGKSGRQFI</sequence>
<dbReference type="GO" id="GO:0000155">
    <property type="term" value="F:phosphorelay sensor kinase activity"/>
    <property type="evidence" value="ECO:0007669"/>
    <property type="project" value="InterPro"/>
</dbReference>
<evidence type="ECO:0000256" key="7">
    <source>
        <dbReference type="ARBA" id="ARBA00022840"/>
    </source>
</evidence>
<evidence type="ECO:0000256" key="9">
    <source>
        <dbReference type="PROSITE-ProRule" id="PRU00169"/>
    </source>
</evidence>
<dbReference type="InterPro" id="IPR003594">
    <property type="entry name" value="HATPase_dom"/>
</dbReference>
<dbReference type="PANTHER" id="PTHR43065:SF49">
    <property type="entry name" value="HISTIDINE KINASE"/>
    <property type="match status" value="1"/>
</dbReference>
<comment type="catalytic activity">
    <reaction evidence="1">
        <text>ATP + protein L-histidine = ADP + protein N-phospho-L-histidine.</text>
        <dbReference type="EC" id="2.7.13.3"/>
    </reaction>
</comment>
<dbReference type="Pfam" id="PF00512">
    <property type="entry name" value="HisKA"/>
    <property type="match status" value="1"/>
</dbReference>
<dbReference type="InterPro" id="IPR011006">
    <property type="entry name" value="CheY-like_superfamily"/>
</dbReference>
<dbReference type="SMART" id="SM00091">
    <property type="entry name" value="PAS"/>
    <property type="match status" value="3"/>
</dbReference>
<dbReference type="Pfam" id="PF08447">
    <property type="entry name" value="PAS_3"/>
    <property type="match status" value="1"/>
</dbReference>
<dbReference type="Pfam" id="PF00072">
    <property type="entry name" value="Response_reg"/>
    <property type="match status" value="1"/>
</dbReference>
<dbReference type="Gene3D" id="3.40.50.2300">
    <property type="match status" value="1"/>
</dbReference>
<accession>A0A0B4XA85</accession>
<evidence type="ECO:0000259" key="13">
    <source>
        <dbReference type="PROSITE" id="PS50113"/>
    </source>
</evidence>
<dbReference type="GO" id="GO:0005524">
    <property type="term" value="F:ATP binding"/>
    <property type="evidence" value="ECO:0007669"/>
    <property type="project" value="UniProtKB-KW"/>
</dbReference>
<evidence type="ECO:0000313" key="14">
    <source>
        <dbReference type="EMBL" id="AJD44011.1"/>
    </source>
</evidence>
<feature type="domain" description="Histidine kinase" evidence="10">
    <location>
        <begin position="437"/>
        <end position="660"/>
    </location>
</feature>
<protein>
    <recommendedName>
        <fullName evidence="2">histidine kinase</fullName>
        <ecNumber evidence="2">2.7.13.3</ecNumber>
    </recommendedName>
</protein>
<dbReference type="CDD" id="cd18161">
    <property type="entry name" value="REC_hyHK_blue-like"/>
    <property type="match status" value="1"/>
</dbReference>
<dbReference type="SUPFAM" id="SSF52172">
    <property type="entry name" value="CheY-like"/>
    <property type="match status" value="1"/>
</dbReference>
<dbReference type="SUPFAM" id="SSF55785">
    <property type="entry name" value="PYP-like sensor domain (PAS domain)"/>
    <property type="match status" value="3"/>
</dbReference>
<dbReference type="InterPro" id="IPR003661">
    <property type="entry name" value="HisK_dim/P_dom"/>
</dbReference>
<evidence type="ECO:0000256" key="6">
    <source>
        <dbReference type="ARBA" id="ARBA00022777"/>
    </source>
</evidence>
<feature type="domain" description="PAC" evidence="13">
    <location>
        <begin position="252"/>
        <end position="304"/>
    </location>
</feature>
<feature type="domain" description="PAS" evidence="12">
    <location>
        <begin position="176"/>
        <end position="248"/>
    </location>
</feature>
<keyword evidence="5" id="KW-0547">Nucleotide-binding</keyword>
<gene>
    <name evidence="14" type="ORF">RGR602_PB00482</name>
</gene>
<dbReference type="SMART" id="SM00388">
    <property type="entry name" value="HisKA"/>
    <property type="match status" value="1"/>
</dbReference>
<dbReference type="KEGG" id="rga:RGR602_PB00482"/>
<dbReference type="SUPFAM" id="SSF47384">
    <property type="entry name" value="Homodimeric domain of signal transducing histidine kinase"/>
    <property type="match status" value="1"/>
</dbReference>
<dbReference type="GO" id="GO:0006355">
    <property type="term" value="P:regulation of DNA-templated transcription"/>
    <property type="evidence" value="ECO:0007669"/>
    <property type="project" value="InterPro"/>
</dbReference>
<dbReference type="Gene3D" id="1.10.287.130">
    <property type="match status" value="1"/>
</dbReference>
<dbReference type="InterPro" id="IPR001610">
    <property type="entry name" value="PAC"/>
</dbReference>
<evidence type="ECO:0000256" key="2">
    <source>
        <dbReference type="ARBA" id="ARBA00012438"/>
    </source>
</evidence>
<evidence type="ECO:0000256" key="5">
    <source>
        <dbReference type="ARBA" id="ARBA00022741"/>
    </source>
</evidence>
<dbReference type="InterPro" id="IPR013655">
    <property type="entry name" value="PAS_fold_3"/>
</dbReference>
<reference evidence="14 15" key="1">
    <citation type="submission" date="2013-11" db="EMBL/GenBank/DDBJ databases">
        <title>Complete genome sequence of Rhizobium gallicum bv. gallicum R602.</title>
        <authorList>
            <person name="Bustos P."/>
            <person name="Santamaria R.I."/>
            <person name="Lozano L."/>
            <person name="Acosta J.L."/>
            <person name="Ormeno-Orrillo E."/>
            <person name="Rogel M.A."/>
            <person name="Romero D."/>
            <person name="Cevallos M.A."/>
            <person name="Martinez-Romero E."/>
            <person name="Gonzalez V."/>
        </authorList>
    </citation>
    <scope>NUCLEOTIDE SEQUENCE [LARGE SCALE GENOMIC DNA]</scope>
    <source>
        <strain evidence="14 15">R602</strain>
        <plasmid evidence="14 15">pRgalR602b</plasmid>
    </source>
</reference>
<dbReference type="PROSITE" id="PS50113">
    <property type="entry name" value="PAC"/>
    <property type="match status" value="2"/>
</dbReference>
<dbReference type="InterPro" id="IPR035965">
    <property type="entry name" value="PAS-like_dom_sf"/>
</dbReference>
<keyword evidence="8" id="KW-0902">Two-component regulatory system</keyword>
<evidence type="ECO:0000256" key="1">
    <source>
        <dbReference type="ARBA" id="ARBA00000085"/>
    </source>
</evidence>
<dbReference type="HOGENOM" id="CLU_000445_114_51_5"/>
<keyword evidence="3 9" id="KW-0597">Phosphoprotein</keyword>
<keyword evidence="4 14" id="KW-0808">Transferase</keyword>
<dbReference type="InterPro" id="IPR000700">
    <property type="entry name" value="PAS-assoc_C"/>
</dbReference>
<dbReference type="CDD" id="cd00130">
    <property type="entry name" value="PAS"/>
    <property type="match status" value="3"/>
</dbReference>